<organism evidence="2 3">
    <name type="scientific">Kutzneria chonburiensis</name>
    <dbReference type="NCBI Taxonomy" id="1483604"/>
    <lineage>
        <taxon>Bacteria</taxon>
        <taxon>Bacillati</taxon>
        <taxon>Actinomycetota</taxon>
        <taxon>Actinomycetes</taxon>
        <taxon>Pseudonocardiales</taxon>
        <taxon>Pseudonocardiaceae</taxon>
        <taxon>Kutzneria</taxon>
    </lineage>
</organism>
<name>A0ABV6MM42_9PSEU</name>
<proteinExistence type="predicted"/>
<keyword evidence="3" id="KW-1185">Reference proteome</keyword>
<feature type="region of interest" description="Disordered" evidence="1">
    <location>
        <begin position="1"/>
        <end position="25"/>
    </location>
</feature>
<accession>A0ABV6MM42</accession>
<evidence type="ECO:0000313" key="2">
    <source>
        <dbReference type="EMBL" id="MFC0541370.1"/>
    </source>
</evidence>
<evidence type="ECO:0008006" key="4">
    <source>
        <dbReference type="Google" id="ProtNLM"/>
    </source>
</evidence>
<reference evidence="2 3" key="1">
    <citation type="submission" date="2024-09" db="EMBL/GenBank/DDBJ databases">
        <authorList>
            <person name="Sun Q."/>
            <person name="Mori K."/>
        </authorList>
    </citation>
    <scope>NUCLEOTIDE SEQUENCE [LARGE SCALE GENOMIC DNA]</scope>
    <source>
        <strain evidence="2 3">TBRC 1432</strain>
    </source>
</reference>
<gene>
    <name evidence="2" type="ORF">ACFFH7_07735</name>
</gene>
<protein>
    <recommendedName>
        <fullName evidence="4">Lasso RiPP family leader peptide-containing protein</fullName>
    </recommendedName>
</protein>
<evidence type="ECO:0000256" key="1">
    <source>
        <dbReference type="SAM" id="MobiDB-lite"/>
    </source>
</evidence>
<dbReference type="RefSeq" id="WP_273944759.1">
    <property type="nucleotide sequence ID" value="NZ_CP097263.1"/>
</dbReference>
<dbReference type="EMBL" id="JBHLUD010000002">
    <property type="protein sequence ID" value="MFC0541370.1"/>
    <property type="molecule type" value="Genomic_DNA"/>
</dbReference>
<dbReference type="Proteomes" id="UP001589810">
    <property type="component" value="Unassembled WGS sequence"/>
</dbReference>
<evidence type="ECO:0000313" key="3">
    <source>
        <dbReference type="Proteomes" id="UP001589810"/>
    </source>
</evidence>
<sequence length="44" mass="4904">MPLDQYDVVTEPAEQSGGHQPDRAGAEYDDVMHFGHGTLLYWAV</sequence>
<comment type="caution">
    <text evidence="2">The sequence shown here is derived from an EMBL/GenBank/DDBJ whole genome shotgun (WGS) entry which is preliminary data.</text>
</comment>